<dbReference type="SUPFAM" id="SSF144232">
    <property type="entry name" value="HIT/MYND zinc finger-like"/>
    <property type="match status" value="1"/>
</dbReference>
<evidence type="ECO:0000313" key="7">
    <source>
        <dbReference type="Proteomes" id="UP001195483"/>
    </source>
</evidence>
<evidence type="ECO:0000256" key="1">
    <source>
        <dbReference type="ARBA" id="ARBA00022723"/>
    </source>
</evidence>
<dbReference type="GO" id="GO:0005634">
    <property type="term" value="C:nucleus"/>
    <property type="evidence" value="ECO:0007669"/>
    <property type="project" value="TreeGrafter"/>
</dbReference>
<evidence type="ECO:0000256" key="2">
    <source>
        <dbReference type="ARBA" id="ARBA00022771"/>
    </source>
</evidence>
<dbReference type="AlphaFoldDB" id="A0AAE0SYD4"/>
<dbReference type="InterPro" id="IPR002893">
    <property type="entry name" value="Znf_MYND"/>
</dbReference>
<organism evidence="6 7">
    <name type="scientific">Potamilus streckersoni</name>
    <dbReference type="NCBI Taxonomy" id="2493646"/>
    <lineage>
        <taxon>Eukaryota</taxon>
        <taxon>Metazoa</taxon>
        <taxon>Spiralia</taxon>
        <taxon>Lophotrochozoa</taxon>
        <taxon>Mollusca</taxon>
        <taxon>Bivalvia</taxon>
        <taxon>Autobranchia</taxon>
        <taxon>Heteroconchia</taxon>
        <taxon>Palaeoheterodonta</taxon>
        <taxon>Unionida</taxon>
        <taxon>Unionoidea</taxon>
        <taxon>Unionidae</taxon>
        <taxon>Ambleminae</taxon>
        <taxon>Lampsilini</taxon>
        <taxon>Potamilus</taxon>
    </lineage>
</organism>
<dbReference type="PROSITE" id="PS01360">
    <property type="entry name" value="ZF_MYND_1"/>
    <property type="match status" value="1"/>
</dbReference>
<dbReference type="PANTHER" id="PTHR12298:SF4">
    <property type="entry name" value="PROGRAMMED CELL DEATH PROTEIN 2"/>
    <property type="match status" value="1"/>
</dbReference>
<evidence type="ECO:0000256" key="4">
    <source>
        <dbReference type="PROSITE-ProRule" id="PRU00134"/>
    </source>
</evidence>
<keyword evidence="2 4" id="KW-0863">Zinc-finger</keyword>
<comment type="caution">
    <text evidence="6">The sequence shown here is derived from an EMBL/GenBank/DDBJ whole genome shotgun (WGS) entry which is preliminary data.</text>
</comment>
<dbReference type="InterPro" id="IPR007320">
    <property type="entry name" value="PDCD2_C"/>
</dbReference>
<proteinExistence type="predicted"/>
<dbReference type="PANTHER" id="PTHR12298">
    <property type="entry name" value="PCDC2 PROGRAMMED CELL DEATH PROTEIN 2 -RELATED"/>
    <property type="match status" value="1"/>
</dbReference>
<dbReference type="Pfam" id="PF01753">
    <property type="entry name" value="zf-MYND"/>
    <property type="match status" value="1"/>
</dbReference>
<name>A0AAE0SYD4_9BIVA</name>
<dbReference type="EMBL" id="JAEAOA010001358">
    <property type="protein sequence ID" value="KAK3599873.1"/>
    <property type="molecule type" value="Genomic_DNA"/>
</dbReference>
<dbReference type="Gene3D" id="6.10.140.2220">
    <property type="match status" value="1"/>
</dbReference>
<keyword evidence="1" id="KW-0479">Metal-binding</keyword>
<feature type="domain" description="MYND-type" evidence="5">
    <location>
        <begin position="133"/>
        <end position="170"/>
    </location>
</feature>
<evidence type="ECO:0000259" key="5">
    <source>
        <dbReference type="PROSITE" id="PS50865"/>
    </source>
</evidence>
<protein>
    <recommendedName>
        <fullName evidence="5">MYND-type domain-containing protein</fullName>
    </recommendedName>
</protein>
<reference evidence="6" key="3">
    <citation type="submission" date="2023-05" db="EMBL/GenBank/DDBJ databases">
        <authorList>
            <person name="Smith C.H."/>
        </authorList>
    </citation>
    <scope>NUCLEOTIDE SEQUENCE</scope>
    <source>
        <strain evidence="6">CHS0354</strain>
        <tissue evidence="6">Mantle</tissue>
    </source>
</reference>
<reference evidence="6" key="1">
    <citation type="journal article" date="2021" name="Genome Biol. Evol.">
        <title>A High-Quality Reference Genome for a Parasitic Bivalve with Doubly Uniparental Inheritance (Bivalvia: Unionida).</title>
        <authorList>
            <person name="Smith C.H."/>
        </authorList>
    </citation>
    <scope>NUCLEOTIDE SEQUENCE</scope>
    <source>
        <strain evidence="6">CHS0354</strain>
    </source>
</reference>
<gene>
    <name evidence="6" type="ORF">CHS0354_022445</name>
</gene>
<dbReference type="Proteomes" id="UP001195483">
    <property type="component" value="Unassembled WGS sequence"/>
</dbReference>
<keyword evidence="7" id="KW-1185">Reference proteome</keyword>
<dbReference type="GO" id="GO:0005737">
    <property type="term" value="C:cytoplasm"/>
    <property type="evidence" value="ECO:0007669"/>
    <property type="project" value="InterPro"/>
</dbReference>
<dbReference type="GO" id="GO:0008270">
    <property type="term" value="F:zinc ion binding"/>
    <property type="evidence" value="ECO:0007669"/>
    <property type="project" value="UniProtKB-KW"/>
</dbReference>
<sequence length="348" mass="39957">MAICRKVELGFVEEREEFLLKSCFFPSKVGGKPAWLLLKPILSPEQLSCKLCGETTIFLTQVYTPRDDKHSAYHRTIFLFVCRNPACCRKNENKNLRVFRSQLPKNNDFYSSDSPVKDKVDDEPTAEKYQPVCIVCGAWGTKRCARCQNVSYCSKGHQAIDWKIQHKKSCVMQEAAESMPVADHGVLFPHYELVTEAEEYEEIKEKSEEEKMKDLSAFLKSDEAKDINDLPVSELEKMAVSENDKVFLKFKERVAHEPDQVLRYQFGGDPLWVSGEHIPKEEDIPKCSCGSKRIFEFQVMPQLLIHLNVDSLGDSIDWGTLCVFTCADSCDIGNNYHEEFVYKQDFSE</sequence>
<accession>A0AAE0SYD4</accession>
<dbReference type="PROSITE" id="PS50865">
    <property type="entry name" value="ZF_MYND_2"/>
    <property type="match status" value="1"/>
</dbReference>
<dbReference type="Pfam" id="PF04194">
    <property type="entry name" value="PDCD2_C"/>
    <property type="match status" value="1"/>
</dbReference>
<reference evidence="6" key="2">
    <citation type="journal article" date="2021" name="Genome Biol. Evol.">
        <title>Developing a high-quality reference genome for a parasitic bivalve with doubly uniparental inheritance (Bivalvia: Unionida).</title>
        <authorList>
            <person name="Smith C.H."/>
        </authorList>
    </citation>
    <scope>NUCLEOTIDE SEQUENCE</scope>
    <source>
        <strain evidence="6">CHS0354</strain>
        <tissue evidence="6">Mantle</tissue>
    </source>
</reference>
<keyword evidence="3" id="KW-0862">Zinc</keyword>
<evidence type="ECO:0000256" key="3">
    <source>
        <dbReference type="ARBA" id="ARBA00022833"/>
    </source>
</evidence>
<evidence type="ECO:0000313" key="6">
    <source>
        <dbReference type="EMBL" id="KAK3599873.1"/>
    </source>
</evidence>